<protein>
    <recommendedName>
        <fullName evidence="1">TehB/YeaR-like domain-containing protein</fullName>
    </recommendedName>
</protein>
<name>A0A6C7DVJ8_ILUCY</name>
<dbReference type="OrthoDB" id="9791637at2"/>
<accession>A0A6C7DVJ8</accession>
<dbReference type="AlphaFoldDB" id="A0A6C7DVJ8"/>
<keyword evidence="3" id="KW-1185">Reference proteome</keyword>
<dbReference type="SUPFAM" id="SSF51197">
    <property type="entry name" value="Clavaminate synthase-like"/>
    <property type="match status" value="1"/>
</dbReference>
<proteinExistence type="predicted"/>
<evidence type="ECO:0000313" key="2">
    <source>
        <dbReference type="EMBL" id="BAN00744.1"/>
    </source>
</evidence>
<reference evidence="2 3" key="1">
    <citation type="journal article" date="2013" name="Int. J. Syst. Evol. Microbiol.">
        <title>Ilumatobacter nonamiense sp. nov. and Ilumatobacter coccineum sp. nov., isolated from seashore sand.</title>
        <authorList>
            <person name="Matsumoto A."/>
            <person name="Kasai H."/>
            <person name="Matsuo Y."/>
            <person name="Shizuri Y."/>
            <person name="Ichikawa N."/>
            <person name="Fujita N."/>
            <person name="Omura S."/>
            <person name="Takahashi Y."/>
        </authorList>
    </citation>
    <scope>NUCLEOTIDE SEQUENCE [LARGE SCALE GENOMIC DNA]</scope>
    <source>
        <strain evidence="3">NBRC 103263 / KCTC 29153 / YM16-304</strain>
    </source>
</reference>
<dbReference type="RefSeq" id="WP_015439992.1">
    <property type="nucleotide sequence ID" value="NC_020520.1"/>
</dbReference>
<evidence type="ECO:0000313" key="3">
    <source>
        <dbReference type="Proteomes" id="UP000011863"/>
    </source>
</evidence>
<dbReference type="Pfam" id="PF09313">
    <property type="entry name" value="TehB-like"/>
    <property type="match status" value="1"/>
</dbReference>
<sequence length="90" mass="9595">MELPEGLTLQRTTPTFDETTVPAALRKAHLVADGVWGRLVVASGSVGFVFDDDPDAVRTVSAGESQVIPPARPHHLVVDGPVALAVEFHR</sequence>
<dbReference type="EMBL" id="AP012057">
    <property type="protein sequence ID" value="BAN00744.1"/>
    <property type="molecule type" value="Genomic_DNA"/>
</dbReference>
<dbReference type="Proteomes" id="UP000011863">
    <property type="component" value="Chromosome"/>
</dbReference>
<gene>
    <name evidence="2" type="ORF">YM304_04300</name>
</gene>
<feature type="domain" description="TehB/YeaR-like" evidence="1">
    <location>
        <begin position="11"/>
        <end position="81"/>
    </location>
</feature>
<dbReference type="InterPro" id="IPR015392">
    <property type="entry name" value="TehB/YeaR-like_dom"/>
</dbReference>
<dbReference type="Gene3D" id="2.60.120.10">
    <property type="entry name" value="Jelly Rolls"/>
    <property type="match status" value="1"/>
</dbReference>
<organism evidence="2 3">
    <name type="scientific">Ilumatobacter coccineus (strain NBRC 103263 / KCTC 29153 / YM16-304)</name>
    <dbReference type="NCBI Taxonomy" id="1313172"/>
    <lineage>
        <taxon>Bacteria</taxon>
        <taxon>Bacillati</taxon>
        <taxon>Actinomycetota</taxon>
        <taxon>Acidimicrobiia</taxon>
        <taxon>Acidimicrobiales</taxon>
        <taxon>Ilumatobacteraceae</taxon>
        <taxon>Ilumatobacter</taxon>
    </lineage>
</organism>
<evidence type="ECO:0000259" key="1">
    <source>
        <dbReference type="Pfam" id="PF09313"/>
    </source>
</evidence>
<dbReference type="InterPro" id="IPR014710">
    <property type="entry name" value="RmlC-like_jellyroll"/>
</dbReference>
<dbReference type="KEGG" id="aym:YM304_04300"/>